<proteinExistence type="predicted"/>
<dbReference type="Proteomes" id="UP000199297">
    <property type="component" value="Unassembled WGS sequence"/>
</dbReference>
<feature type="transmembrane region" description="Helical" evidence="1">
    <location>
        <begin position="61"/>
        <end position="82"/>
    </location>
</feature>
<feature type="transmembrane region" description="Helical" evidence="1">
    <location>
        <begin position="141"/>
        <end position="160"/>
    </location>
</feature>
<sequence length="205" mass="22537">MLLAAIIIVQLPLLAIPFKWLESYFHEISHGLAALLTGGEIVRIQLFPNGAGLCTTRGGSVFFISLMGYGGAILWGCLLFIMANRHRRLAQGFALLLVCLFVASMLLWVRDLLTLFIVAVLLLLVLAKLKYSSTKYLQKLLQMTGLLVLLNSLMSPLYLLDGQAKGDGAALASITFIPEFVWVAMWFALALFATYRLSKVTSQPG</sequence>
<reference evidence="3" key="1">
    <citation type="submission" date="2016-10" db="EMBL/GenBank/DDBJ databases">
        <authorList>
            <person name="Varghese N."/>
            <person name="Submissions S."/>
        </authorList>
    </citation>
    <scope>NUCLEOTIDE SEQUENCE [LARGE SCALE GENOMIC DNA]</scope>
    <source>
        <strain evidence="3">CGMCC 1.9127</strain>
    </source>
</reference>
<keyword evidence="3" id="KW-1185">Reference proteome</keyword>
<evidence type="ECO:0000313" key="3">
    <source>
        <dbReference type="Proteomes" id="UP000199297"/>
    </source>
</evidence>
<feature type="transmembrane region" description="Helical" evidence="1">
    <location>
        <begin position="180"/>
        <end position="198"/>
    </location>
</feature>
<evidence type="ECO:0000313" key="2">
    <source>
        <dbReference type="EMBL" id="SEK84241.1"/>
    </source>
</evidence>
<dbReference type="PANTHER" id="PTHR33979:SF2">
    <property type="entry name" value="PEPTIDASE M50B-LIKE-DOMAIN-CONTAINING PROTEIN"/>
    <property type="match status" value="1"/>
</dbReference>
<dbReference type="Pfam" id="PF13398">
    <property type="entry name" value="Peptidase_M50B"/>
    <property type="match status" value="1"/>
</dbReference>
<gene>
    <name evidence="2" type="ORF">SAMN05216262_10389</name>
</gene>
<feature type="transmembrane region" description="Helical" evidence="1">
    <location>
        <begin position="89"/>
        <end position="106"/>
    </location>
</feature>
<keyword evidence="1" id="KW-1133">Transmembrane helix</keyword>
<organism evidence="2 3">
    <name type="scientific">Colwellia chukchiensis</name>
    <dbReference type="NCBI Taxonomy" id="641665"/>
    <lineage>
        <taxon>Bacteria</taxon>
        <taxon>Pseudomonadati</taxon>
        <taxon>Pseudomonadota</taxon>
        <taxon>Gammaproteobacteria</taxon>
        <taxon>Alteromonadales</taxon>
        <taxon>Colwelliaceae</taxon>
        <taxon>Colwellia</taxon>
    </lineage>
</organism>
<evidence type="ECO:0000256" key="1">
    <source>
        <dbReference type="SAM" id="Phobius"/>
    </source>
</evidence>
<keyword evidence="1" id="KW-0472">Membrane</keyword>
<protein>
    <submittedName>
        <fullName evidence="2">Peptidase M50B-like</fullName>
    </submittedName>
</protein>
<keyword evidence="1" id="KW-0812">Transmembrane</keyword>
<dbReference type="EMBL" id="FOBI01000003">
    <property type="protein sequence ID" value="SEK84241.1"/>
    <property type="molecule type" value="Genomic_DNA"/>
</dbReference>
<dbReference type="STRING" id="641665.GCA_002104455_02704"/>
<accession>A0A1H7KBH0</accession>
<feature type="transmembrane region" description="Helical" evidence="1">
    <location>
        <begin position="112"/>
        <end position="129"/>
    </location>
</feature>
<dbReference type="AlphaFoldDB" id="A0A1H7KBH0"/>
<name>A0A1H7KBH0_9GAMM</name>
<dbReference type="InterPro" id="IPR049500">
    <property type="entry name" value="Peptidase_M50B-like"/>
</dbReference>
<dbReference type="PANTHER" id="PTHR33979">
    <property type="entry name" value="OS02G0221600 PROTEIN"/>
    <property type="match status" value="1"/>
</dbReference>